<sequence>MKRAWKTSTTPSTAGRQAETVREDREADSEAMQRTYKTPAAAGGHARTMNTEPIRFDTKIAVLLRADLEPWQRLNVTSFLVSGLGTQVPEVIGEPYEDADGVPYLPMFRQPVMVFEATKEVLATAHARALSRALPRALFTSDLFATGNDRDNRAAVRAVPTADLDLVGLAVYGPRNAVDKVVKGARMHP</sequence>
<dbReference type="InterPro" id="IPR023476">
    <property type="entry name" value="Pep_tRNA_hydro_II_dom_sf"/>
</dbReference>
<reference evidence="2 3" key="1">
    <citation type="journal article" date="2019" name="Int. J. Syst. Evol. Microbiol.">
        <title>The Global Catalogue of Microorganisms (GCM) 10K type strain sequencing project: providing services to taxonomists for standard genome sequencing and annotation.</title>
        <authorList>
            <consortium name="The Broad Institute Genomics Platform"/>
            <consortium name="The Broad Institute Genome Sequencing Center for Infectious Disease"/>
            <person name="Wu L."/>
            <person name="Ma J."/>
        </authorList>
    </citation>
    <scope>NUCLEOTIDE SEQUENCE [LARGE SCALE GENOMIC DNA]</scope>
    <source>
        <strain evidence="2 3">JCM 3053</strain>
    </source>
</reference>
<dbReference type="Proteomes" id="UP001501474">
    <property type="component" value="Unassembled WGS sequence"/>
</dbReference>
<feature type="compositionally biased region" description="Polar residues" evidence="1">
    <location>
        <begin position="1"/>
        <end position="15"/>
    </location>
</feature>
<evidence type="ECO:0000256" key="1">
    <source>
        <dbReference type="SAM" id="MobiDB-lite"/>
    </source>
</evidence>
<keyword evidence="3" id="KW-1185">Reference proteome</keyword>
<dbReference type="Pfam" id="PF09391">
    <property type="entry name" value="DUF2000"/>
    <property type="match status" value="1"/>
</dbReference>
<gene>
    <name evidence="2" type="ORF">GCM10010104_31910</name>
</gene>
<feature type="region of interest" description="Disordered" evidence="1">
    <location>
        <begin position="1"/>
        <end position="31"/>
    </location>
</feature>
<dbReference type="EMBL" id="BAAART010000063">
    <property type="protein sequence ID" value="GAA2234866.1"/>
    <property type="molecule type" value="Genomic_DNA"/>
</dbReference>
<organism evidence="2 3">
    <name type="scientific">Streptomyces indiaensis</name>
    <dbReference type="NCBI Taxonomy" id="284033"/>
    <lineage>
        <taxon>Bacteria</taxon>
        <taxon>Bacillati</taxon>
        <taxon>Actinomycetota</taxon>
        <taxon>Actinomycetes</taxon>
        <taxon>Kitasatosporales</taxon>
        <taxon>Streptomycetaceae</taxon>
        <taxon>Streptomyces</taxon>
    </lineage>
</organism>
<evidence type="ECO:0008006" key="4">
    <source>
        <dbReference type="Google" id="ProtNLM"/>
    </source>
</evidence>
<name>A0ABN3DKX3_9ACTN</name>
<dbReference type="InterPro" id="IPR018988">
    <property type="entry name" value="DUF2000"/>
</dbReference>
<evidence type="ECO:0000313" key="2">
    <source>
        <dbReference type="EMBL" id="GAA2234866.1"/>
    </source>
</evidence>
<accession>A0ABN3DKX3</accession>
<comment type="caution">
    <text evidence="2">The sequence shown here is derived from an EMBL/GenBank/DDBJ whole genome shotgun (WGS) entry which is preliminary data.</text>
</comment>
<dbReference type="Gene3D" id="3.40.1490.10">
    <property type="entry name" value="Bit1"/>
    <property type="match status" value="1"/>
</dbReference>
<evidence type="ECO:0000313" key="3">
    <source>
        <dbReference type="Proteomes" id="UP001501474"/>
    </source>
</evidence>
<dbReference type="SUPFAM" id="SSF102462">
    <property type="entry name" value="Peptidyl-tRNA hydrolase II"/>
    <property type="match status" value="1"/>
</dbReference>
<protein>
    <recommendedName>
        <fullName evidence="4">DUF2000 domain-containing protein</fullName>
    </recommendedName>
</protein>
<proteinExistence type="predicted"/>